<comment type="pathway">
    <text evidence="5">Amino-acid degradation; L-valine degradation.</text>
</comment>
<dbReference type="Proteomes" id="UP000694726">
    <property type="component" value="Unplaced"/>
</dbReference>
<dbReference type="Proteomes" id="UP000694724">
    <property type="component" value="Unplaced"/>
</dbReference>
<evidence type="ECO:0000256" key="1">
    <source>
        <dbReference type="ARBA" id="ARBA00001709"/>
    </source>
</evidence>
<comment type="catalytic activity">
    <reaction evidence="1 5">
        <text>3-hydroxy-2-methylpropanoyl-CoA + H2O = 3-hydroxy-2-methylpropanoate + CoA + H(+)</text>
        <dbReference type="Rhea" id="RHEA:20888"/>
        <dbReference type="ChEBI" id="CHEBI:11805"/>
        <dbReference type="ChEBI" id="CHEBI:15377"/>
        <dbReference type="ChEBI" id="CHEBI:15378"/>
        <dbReference type="ChEBI" id="CHEBI:57287"/>
        <dbReference type="ChEBI" id="CHEBI:57340"/>
        <dbReference type="EC" id="3.1.2.4"/>
    </reaction>
</comment>
<evidence type="ECO:0000256" key="4">
    <source>
        <dbReference type="ARBA" id="ARBA00022801"/>
    </source>
</evidence>
<feature type="domain" description="Enoyl-CoA hydratase/isomerase" evidence="6">
    <location>
        <begin position="93"/>
        <end position="146"/>
    </location>
</feature>
<dbReference type="GO" id="GO:0005739">
    <property type="term" value="C:mitochondrion"/>
    <property type="evidence" value="ECO:0007669"/>
    <property type="project" value="UniProtKB-SubCell"/>
</dbReference>
<organism evidence="7 8">
    <name type="scientific">Sus scrofa</name>
    <name type="common">Pig</name>
    <dbReference type="NCBI Taxonomy" id="9823"/>
    <lineage>
        <taxon>Eukaryota</taxon>
        <taxon>Metazoa</taxon>
        <taxon>Chordata</taxon>
        <taxon>Craniata</taxon>
        <taxon>Vertebrata</taxon>
        <taxon>Euteleostomi</taxon>
        <taxon>Mammalia</taxon>
        <taxon>Eutheria</taxon>
        <taxon>Laurasiatheria</taxon>
        <taxon>Artiodactyla</taxon>
        <taxon>Suina</taxon>
        <taxon>Suidae</taxon>
        <taxon>Sus</taxon>
    </lineage>
</organism>
<dbReference type="Ensembl" id="ENSSSCT00040057906.1">
    <property type="protein sequence ID" value="ENSSSCP00040024126.1"/>
    <property type="gene ID" value="ENSSSCG00040043266.1"/>
</dbReference>
<evidence type="ECO:0000259" key="6">
    <source>
        <dbReference type="Pfam" id="PF16113"/>
    </source>
</evidence>
<keyword evidence="4 5" id="KW-0378">Hydrolase</keyword>
<protein>
    <recommendedName>
        <fullName evidence="3 5">3-hydroxyisobutyryl-CoA hydrolase</fullName>
        <shortName evidence="5">HIB-CoA hydrolase</shortName>
        <shortName evidence="5">HIBYL-CoA-H</shortName>
        <ecNumber evidence="3 5">3.1.2.4</ecNumber>
    </recommendedName>
    <alternativeName>
        <fullName evidence="5">3-hydroxyisobutyryl-coenzyme A hydrolase</fullName>
    </alternativeName>
</protein>
<sequence>MGSYSYSTKGRRRSSCKDNLGHKTLNHLSPILIFSSIVAAAKVLIFPEFFLNSSHLLGNTGNCLVRWFFSQSVAKLEDFKFIPLRQSLNNIPENLLTMEYRLSQACIGGHDFHEGVRAVLIDKDQNPKWKPANLKEVTDEDLNNHFNSLGSNDLKF</sequence>
<reference evidence="7" key="1">
    <citation type="submission" date="2025-05" db="UniProtKB">
        <authorList>
            <consortium name="Ensembl"/>
        </authorList>
    </citation>
    <scope>IDENTIFICATION</scope>
</reference>
<name>A0A8D0QBJ1_PIG</name>
<dbReference type="Ensembl" id="ENSSSCT00045030104.1">
    <property type="protein sequence ID" value="ENSSSCP00045020852.1"/>
    <property type="gene ID" value="ENSSSCG00045017662.1"/>
</dbReference>
<comment type="subcellular location">
    <subcellularLocation>
        <location evidence="5">Mitochondrion</location>
    </subcellularLocation>
</comment>
<dbReference type="GO" id="GO:0006574">
    <property type="term" value="P:L-valine catabolic process"/>
    <property type="evidence" value="ECO:0007669"/>
    <property type="project" value="UniProtKB-UniRule"/>
</dbReference>
<dbReference type="Proteomes" id="UP000694725">
    <property type="component" value="Unplaced"/>
</dbReference>
<dbReference type="Proteomes" id="UP000694720">
    <property type="component" value="Unplaced"/>
</dbReference>
<dbReference type="Pfam" id="PF16113">
    <property type="entry name" value="ECH_2"/>
    <property type="match status" value="1"/>
</dbReference>
<dbReference type="Ensembl" id="ENSSSCT00035022725.1">
    <property type="protein sequence ID" value="ENSSSCP00035008379.1"/>
    <property type="gene ID" value="ENSSSCG00035017667.1"/>
</dbReference>
<evidence type="ECO:0000256" key="5">
    <source>
        <dbReference type="RuleBase" id="RU369070"/>
    </source>
</evidence>
<dbReference type="EC" id="3.1.2.4" evidence="3 5"/>
<dbReference type="InterPro" id="IPR032259">
    <property type="entry name" value="HIBYL-CoA-H"/>
</dbReference>
<evidence type="ECO:0000313" key="7">
    <source>
        <dbReference type="Ensembl" id="ENSSSCP00015046205.1"/>
    </source>
</evidence>
<dbReference type="Proteomes" id="UP000694722">
    <property type="component" value="Unplaced"/>
</dbReference>
<dbReference type="GO" id="GO:0003860">
    <property type="term" value="F:3-hydroxyisobutyryl-CoA hydrolase activity"/>
    <property type="evidence" value="ECO:0007669"/>
    <property type="project" value="UniProtKB-UniRule"/>
</dbReference>
<dbReference type="PANTHER" id="PTHR43176">
    <property type="entry name" value="3-HYDROXYISOBUTYRYL-COA HYDROLASE-RELATED"/>
    <property type="match status" value="1"/>
</dbReference>
<dbReference type="Ensembl" id="ENSSSCT00030065299.1">
    <property type="protein sequence ID" value="ENSSSCP00030029833.1"/>
    <property type="gene ID" value="ENSSSCG00030046829.1"/>
</dbReference>
<dbReference type="PANTHER" id="PTHR43176:SF3">
    <property type="entry name" value="3-HYDROXYISOBUTYRYL-COA HYDROLASE, MITOCHONDRIAL"/>
    <property type="match status" value="1"/>
</dbReference>
<dbReference type="InterPro" id="IPR045004">
    <property type="entry name" value="ECH_dom"/>
</dbReference>
<dbReference type="Ensembl" id="ENSSSCT00055048762.1">
    <property type="protein sequence ID" value="ENSSSCP00055038921.1"/>
    <property type="gene ID" value="ENSSSCG00055024713.1"/>
</dbReference>
<dbReference type="Ensembl" id="ENSSSCT00015108839.1">
    <property type="protein sequence ID" value="ENSSSCP00015046205.1"/>
    <property type="gene ID" value="ENSSSCG00015080098.1"/>
</dbReference>
<evidence type="ECO:0000256" key="2">
    <source>
        <dbReference type="ARBA" id="ARBA00005254"/>
    </source>
</evidence>
<dbReference type="Gene3D" id="3.90.226.10">
    <property type="entry name" value="2-enoyl-CoA Hydratase, Chain A, domain 1"/>
    <property type="match status" value="1"/>
</dbReference>
<keyword evidence="5" id="KW-0496">Mitochondrion</keyword>
<accession>A0A8D0QBJ1</accession>
<dbReference type="AlphaFoldDB" id="A0A8D0QBJ1"/>
<dbReference type="Ensembl" id="ENSSSCT00065052425.1">
    <property type="protein sequence ID" value="ENSSSCP00065022786.1"/>
    <property type="gene ID" value="ENSSSCG00065038353.1"/>
</dbReference>
<comment type="similarity">
    <text evidence="2 5">Belongs to the enoyl-CoA hydratase/isomerase family.</text>
</comment>
<comment type="function">
    <text evidence="5">Hydrolyzes 3-hydroxyisobutyryl-CoA (HIBYL-CoA), a saline catabolite. Has high activity toward isobutyryl-CoA. Could be an isobutyryl-CoA dehydrogenase that functions in valine catabolism.</text>
</comment>
<proteinExistence type="inferred from homology"/>
<evidence type="ECO:0000313" key="8">
    <source>
        <dbReference type="Proteomes" id="UP000694726"/>
    </source>
</evidence>
<dbReference type="Proteomes" id="UP000694728">
    <property type="component" value="Unplaced"/>
</dbReference>
<evidence type="ECO:0000256" key="3">
    <source>
        <dbReference type="ARBA" id="ARBA00011915"/>
    </source>
</evidence>
<dbReference type="Proteomes" id="UP000694570">
    <property type="component" value="Unplaced"/>
</dbReference>